<dbReference type="OrthoDB" id="9803907at2"/>
<evidence type="ECO:0000256" key="8">
    <source>
        <dbReference type="HAMAP-Rule" id="MF_00578"/>
    </source>
</evidence>
<dbReference type="EC" id="6.3.2.2" evidence="8"/>
<dbReference type="GO" id="GO:0005829">
    <property type="term" value="C:cytosol"/>
    <property type="evidence" value="ECO:0007669"/>
    <property type="project" value="TreeGrafter"/>
</dbReference>
<sequence>MNFSQKLQQVAANPDALTQLGRGLEREALRMTQNGQLSTDPHPVGLGSALTNKWITTDFAESLMEFITPVSHEVDHLLNQLSDIHQFTYLKLNNEQLWPMSMPCFVGCEDDIVLAQYGTSNTGRMKTLYREGLKHRYGSVMQVISGVHFNFSFPDAFWDQLFGEQSPEARQASVSDAYFALIRNYYRFGWLIPYLFGASPALCGSFLEESGTDLPFEKVGRGTYFLPTATALRLSDLGYTNHEQSSLKIGFNSLDQYLDGLRRAIRTPSENFAEIGVKVDGEYRQLNANVLQIENELYAPIRPKRVTQRGEKPSEALSRGGVEYIEVRSLDVNPFSPIGITADQVRFLDVFLTWAVLSPSADMDDSELACWRDNWNRVVLDGRNPELELKIGCAGERLTLQAWGTRVFAELNEVAKAMDAAAGNDAYQQTIARLQTWIDDPSLTLSAQLLTQIREQQGIGAVGKGLAQAHTDTLLTSPFRFYSVEQFEQESQDSLAKQQQIEQADTLSFDAFLDEYFADIKADMQADASVDHTA</sequence>
<name>A0A0J1GHH3_9GAMM</name>
<dbReference type="NCBIfam" id="TIGR01434">
    <property type="entry name" value="glu_cys_ligase"/>
    <property type="match status" value="1"/>
</dbReference>
<reference evidence="11 12" key="1">
    <citation type="submission" date="2015-05" db="EMBL/GenBank/DDBJ databases">
        <title>Photobacterium galathea sp. nov.</title>
        <authorList>
            <person name="Machado H."/>
            <person name="Gram L."/>
        </authorList>
    </citation>
    <scope>NUCLEOTIDE SEQUENCE [LARGE SCALE GENOMIC DNA]</scope>
    <source>
        <strain evidence="11 12">DSM 25995</strain>
    </source>
</reference>
<keyword evidence="6 8" id="KW-0067">ATP-binding</keyword>
<dbReference type="GO" id="GO:0046872">
    <property type="term" value="F:metal ion binding"/>
    <property type="evidence" value="ECO:0007669"/>
    <property type="project" value="TreeGrafter"/>
</dbReference>
<dbReference type="InterPro" id="IPR007370">
    <property type="entry name" value="Glu_cys_ligase"/>
</dbReference>
<evidence type="ECO:0000256" key="6">
    <source>
        <dbReference type="ARBA" id="ARBA00022840"/>
    </source>
</evidence>
<proteinExistence type="inferred from homology"/>
<evidence type="ECO:0000256" key="2">
    <source>
        <dbReference type="ARBA" id="ARBA00008772"/>
    </source>
</evidence>
<dbReference type="Proteomes" id="UP000036426">
    <property type="component" value="Unassembled WGS sequence"/>
</dbReference>
<dbReference type="FunFam" id="3.30.590.20:FF:000001">
    <property type="entry name" value="Glutamate--cysteine ligase"/>
    <property type="match status" value="1"/>
</dbReference>
<keyword evidence="3 8" id="KW-0436">Ligase</keyword>
<dbReference type="HAMAP" id="MF_00578">
    <property type="entry name" value="Glu_cys_ligase"/>
    <property type="match status" value="1"/>
</dbReference>
<dbReference type="AlphaFoldDB" id="A0A0J1GHH3"/>
<protein>
    <recommendedName>
        <fullName evidence="8">Glutamate--cysteine ligase</fullName>
        <ecNumber evidence="8">6.3.2.2</ecNumber>
    </recommendedName>
    <alternativeName>
        <fullName evidence="8">Gamma-ECS</fullName>
        <shortName evidence="8">GCS</shortName>
    </alternativeName>
    <alternativeName>
        <fullName evidence="8">Gamma-glutamylcysteine synthetase</fullName>
    </alternativeName>
</protein>
<dbReference type="SUPFAM" id="SSF55931">
    <property type="entry name" value="Glutamine synthetase/guanido kinase"/>
    <property type="match status" value="1"/>
</dbReference>
<organism evidence="11 12">
    <name type="scientific">Photobacterium aphoticum</name>
    <dbReference type="NCBI Taxonomy" id="754436"/>
    <lineage>
        <taxon>Bacteria</taxon>
        <taxon>Pseudomonadati</taxon>
        <taxon>Pseudomonadota</taxon>
        <taxon>Gammaproteobacteria</taxon>
        <taxon>Vibrionales</taxon>
        <taxon>Vibrionaceae</taxon>
        <taxon>Photobacterium</taxon>
    </lineage>
</organism>
<evidence type="ECO:0000313" key="12">
    <source>
        <dbReference type="Proteomes" id="UP000036426"/>
    </source>
</evidence>
<comment type="similarity">
    <text evidence="2 8">Belongs to the glutamate--cysteine ligase type 1 family. Type 1 subfamily.</text>
</comment>
<evidence type="ECO:0000256" key="3">
    <source>
        <dbReference type="ARBA" id="ARBA00022598"/>
    </source>
</evidence>
<dbReference type="Pfam" id="PF04262">
    <property type="entry name" value="Glu_cys_ligase"/>
    <property type="match status" value="1"/>
</dbReference>
<dbReference type="GO" id="GO:0006750">
    <property type="term" value="P:glutathione biosynthetic process"/>
    <property type="evidence" value="ECO:0007669"/>
    <property type="project" value="UniProtKB-UniRule"/>
</dbReference>
<evidence type="ECO:0000256" key="1">
    <source>
        <dbReference type="ARBA" id="ARBA00005006"/>
    </source>
</evidence>
<evidence type="ECO:0000256" key="9">
    <source>
        <dbReference type="RuleBase" id="RU004391"/>
    </source>
</evidence>
<dbReference type="UniPathway" id="UPA00142">
    <property type="reaction ID" value="UER00209"/>
</dbReference>
<dbReference type="GO" id="GO:0005524">
    <property type="term" value="F:ATP binding"/>
    <property type="evidence" value="ECO:0007669"/>
    <property type="project" value="UniProtKB-KW"/>
</dbReference>
<keyword evidence="4 8" id="KW-0317">Glutathione biosynthesis</keyword>
<dbReference type="EMBL" id="LDOV01000040">
    <property type="protein sequence ID" value="KLU98933.1"/>
    <property type="molecule type" value="Genomic_DNA"/>
</dbReference>
<evidence type="ECO:0000256" key="7">
    <source>
        <dbReference type="ARBA" id="ARBA00048819"/>
    </source>
</evidence>
<keyword evidence="12" id="KW-1185">Reference proteome</keyword>
<evidence type="ECO:0000256" key="5">
    <source>
        <dbReference type="ARBA" id="ARBA00022741"/>
    </source>
</evidence>
<evidence type="ECO:0000313" key="11">
    <source>
        <dbReference type="EMBL" id="KLU98933.1"/>
    </source>
</evidence>
<dbReference type="Gene3D" id="3.30.590.20">
    <property type="match status" value="1"/>
</dbReference>
<feature type="domain" description="Glutamate--cysteine ligase" evidence="10">
    <location>
        <begin position="12"/>
        <end position="378"/>
    </location>
</feature>
<gene>
    <name evidence="8" type="primary">gshA</name>
    <name evidence="11" type="ORF">ABT58_19610</name>
</gene>
<evidence type="ECO:0000259" key="10">
    <source>
        <dbReference type="Pfam" id="PF04262"/>
    </source>
</evidence>
<accession>A0A0J1GHH3</accession>
<dbReference type="PATRIC" id="fig|754436.4.peg.4148"/>
<comment type="pathway">
    <text evidence="1 8 9">Sulfur metabolism; glutathione biosynthesis; glutathione from L-cysteine and L-glutamate: step 1/2.</text>
</comment>
<evidence type="ECO:0000256" key="4">
    <source>
        <dbReference type="ARBA" id="ARBA00022684"/>
    </source>
</evidence>
<dbReference type="InterPro" id="IPR014746">
    <property type="entry name" value="Gln_synth/guanido_kin_cat_dom"/>
</dbReference>
<dbReference type="GO" id="GO:0004357">
    <property type="term" value="F:glutamate-cysteine ligase activity"/>
    <property type="evidence" value="ECO:0007669"/>
    <property type="project" value="UniProtKB-UniRule"/>
</dbReference>
<dbReference type="PANTHER" id="PTHR38761:SF1">
    <property type="entry name" value="GLUTAMATE--CYSTEINE LIGASE"/>
    <property type="match status" value="1"/>
</dbReference>
<dbReference type="RefSeq" id="WP_047876152.1">
    <property type="nucleotide sequence ID" value="NZ_BMYC01000016.1"/>
</dbReference>
<keyword evidence="5 8" id="KW-0547">Nucleotide-binding</keyword>
<dbReference type="InterPro" id="IPR006334">
    <property type="entry name" value="Glut_cys_ligase"/>
</dbReference>
<dbReference type="PANTHER" id="PTHR38761">
    <property type="entry name" value="GLUTAMATE--CYSTEINE LIGASE"/>
    <property type="match status" value="1"/>
</dbReference>
<comment type="caution">
    <text evidence="11">The sequence shown here is derived from an EMBL/GenBank/DDBJ whole genome shotgun (WGS) entry which is preliminary data.</text>
</comment>
<comment type="catalytic activity">
    <reaction evidence="7 8 9">
        <text>L-cysteine + L-glutamate + ATP = gamma-L-glutamyl-L-cysteine + ADP + phosphate + H(+)</text>
        <dbReference type="Rhea" id="RHEA:13285"/>
        <dbReference type="ChEBI" id="CHEBI:15378"/>
        <dbReference type="ChEBI" id="CHEBI:29985"/>
        <dbReference type="ChEBI" id="CHEBI:30616"/>
        <dbReference type="ChEBI" id="CHEBI:35235"/>
        <dbReference type="ChEBI" id="CHEBI:43474"/>
        <dbReference type="ChEBI" id="CHEBI:58173"/>
        <dbReference type="ChEBI" id="CHEBI:456216"/>
        <dbReference type="EC" id="6.3.2.2"/>
    </reaction>
</comment>